<dbReference type="PANTHER" id="PTHR42878:SF7">
    <property type="entry name" value="SENSOR HISTIDINE KINASE GLRK"/>
    <property type="match status" value="1"/>
</dbReference>
<keyword evidence="10" id="KW-1133">Transmembrane helix</keyword>
<evidence type="ECO:0000313" key="13">
    <source>
        <dbReference type="Proteomes" id="UP000282106"/>
    </source>
</evidence>
<evidence type="ECO:0000256" key="6">
    <source>
        <dbReference type="ARBA" id="ARBA00022741"/>
    </source>
</evidence>
<dbReference type="InterPro" id="IPR003594">
    <property type="entry name" value="HATPase_dom"/>
</dbReference>
<dbReference type="PROSITE" id="PS50109">
    <property type="entry name" value="HIS_KIN"/>
    <property type="match status" value="1"/>
</dbReference>
<feature type="domain" description="Histidine kinase" evidence="11">
    <location>
        <begin position="325"/>
        <end position="540"/>
    </location>
</feature>
<keyword evidence="13" id="KW-1185">Reference proteome</keyword>
<dbReference type="GO" id="GO:0030295">
    <property type="term" value="F:protein kinase activator activity"/>
    <property type="evidence" value="ECO:0007669"/>
    <property type="project" value="TreeGrafter"/>
</dbReference>
<name>A0A3N0VH53_9GAMM</name>
<feature type="transmembrane region" description="Helical" evidence="10">
    <location>
        <begin position="97"/>
        <end position="116"/>
    </location>
</feature>
<dbReference type="Gene3D" id="3.30.565.10">
    <property type="entry name" value="Histidine kinase-like ATPase, C-terminal domain"/>
    <property type="match status" value="1"/>
</dbReference>
<dbReference type="InParanoid" id="A0A3N0VH53"/>
<proteinExistence type="predicted"/>
<dbReference type="InterPro" id="IPR005467">
    <property type="entry name" value="His_kinase_dom"/>
</dbReference>
<dbReference type="PRINTS" id="PR00344">
    <property type="entry name" value="BCTRLSENSOR"/>
</dbReference>
<dbReference type="InterPro" id="IPR000014">
    <property type="entry name" value="PAS"/>
</dbReference>
<dbReference type="InterPro" id="IPR036097">
    <property type="entry name" value="HisK_dim/P_sf"/>
</dbReference>
<dbReference type="SUPFAM" id="SSF55874">
    <property type="entry name" value="ATPase domain of HSP90 chaperone/DNA topoisomerase II/histidine kinase"/>
    <property type="match status" value="1"/>
</dbReference>
<evidence type="ECO:0000313" key="12">
    <source>
        <dbReference type="EMBL" id="ROH92086.1"/>
    </source>
</evidence>
<dbReference type="AlphaFoldDB" id="A0A3N0VH53"/>
<keyword evidence="9" id="KW-0902">Two-component regulatory system</keyword>
<dbReference type="Proteomes" id="UP000282106">
    <property type="component" value="Unassembled WGS sequence"/>
</dbReference>
<evidence type="ECO:0000256" key="2">
    <source>
        <dbReference type="ARBA" id="ARBA00004370"/>
    </source>
</evidence>
<comment type="caution">
    <text evidence="12">The sequence shown here is derived from an EMBL/GenBank/DDBJ whole genome shotgun (WGS) entry which is preliminary data.</text>
</comment>
<keyword evidence="5" id="KW-0808">Transferase</keyword>
<evidence type="ECO:0000256" key="1">
    <source>
        <dbReference type="ARBA" id="ARBA00000085"/>
    </source>
</evidence>
<gene>
    <name evidence="12" type="ORF">ED208_06880</name>
</gene>
<dbReference type="Pfam" id="PF00512">
    <property type="entry name" value="HisKA"/>
    <property type="match status" value="1"/>
</dbReference>
<comment type="catalytic activity">
    <reaction evidence="1">
        <text>ATP + protein L-histidine = ADP + protein N-phospho-L-histidine.</text>
        <dbReference type="EC" id="2.7.13.3"/>
    </reaction>
</comment>
<dbReference type="RefSeq" id="WP_123211129.1">
    <property type="nucleotide sequence ID" value="NZ_RJVO01000002.1"/>
</dbReference>
<feature type="transmembrane region" description="Helical" evidence="10">
    <location>
        <begin position="56"/>
        <end position="77"/>
    </location>
</feature>
<evidence type="ECO:0000256" key="8">
    <source>
        <dbReference type="ARBA" id="ARBA00022840"/>
    </source>
</evidence>
<dbReference type="SMART" id="SM00387">
    <property type="entry name" value="HATPase_c"/>
    <property type="match status" value="1"/>
</dbReference>
<dbReference type="InterPro" id="IPR003661">
    <property type="entry name" value="HisK_dim/P_dom"/>
</dbReference>
<evidence type="ECO:0000256" key="9">
    <source>
        <dbReference type="ARBA" id="ARBA00023012"/>
    </source>
</evidence>
<accession>A0A3N0VH53</accession>
<dbReference type="InterPro" id="IPR004358">
    <property type="entry name" value="Sig_transdc_His_kin-like_C"/>
</dbReference>
<organism evidence="12 13">
    <name type="scientific">Stagnimonas aquatica</name>
    <dbReference type="NCBI Taxonomy" id="2689987"/>
    <lineage>
        <taxon>Bacteria</taxon>
        <taxon>Pseudomonadati</taxon>
        <taxon>Pseudomonadota</taxon>
        <taxon>Gammaproteobacteria</taxon>
        <taxon>Nevskiales</taxon>
        <taxon>Nevskiaceae</taxon>
        <taxon>Stagnimonas</taxon>
    </lineage>
</organism>
<evidence type="ECO:0000256" key="5">
    <source>
        <dbReference type="ARBA" id="ARBA00022679"/>
    </source>
</evidence>
<sequence length="546" mass="58741">MTSRAAERKPPVIAVTDDWRLLQAQNVYRLLLLALLISLQQAGTLDLLFEDNRPRLFYGVCIVYALAALGILIPALYRRPALSAQALANFALDTGAIVLLVYASGGVAGGLGILAIPPVIAASLLLSTRLAMAVAAMATLAMFGEEVLGHYPNLYSTSNFTGTGVLGITFFITAGVANAVARRARASEALALRVGSEFEDLARLNETVIDTMQTGVLVVDAGDTVRALNHAAARMLHSGPEAVGSPLLRHSPALVEAVARWRAGSAAPEAAISPEREGASELLPRFRRLGSGPDSPTLVLLEDAQRVREQAQQIKLAALGRMSASIAHEIRNPLAAITHAGQLLAESSALPAADRRLLDIIQRHGQRIDRIVKDVLNLSRGAADPQVFALGPWLRQMLGQYQEAHPERQPRLELRDNLLVRFDAHHLQQVLFNLLDNAWLHGRQGERPVQVRVRVSALYPRGGALDVQDDGPGIAPETAQHLFEPFFTTTTQGTGLGLYLARELCAYNQARLSLLAPEAPAADAPRASGALFRIAFVAPESEEASR</sequence>
<dbReference type="GO" id="GO:0000155">
    <property type="term" value="F:phosphorelay sensor kinase activity"/>
    <property type="evidence" value="ECO:0007669"/>
    <property type="project" value="InterPro"/>
</dbReference>
<dbReference type="EMBL" id="RJVO01000002">
    <property type="protein sequence ID" value="ROH92086.1"/>
    <property type="molecule type" value="Genomic_DNA"/>
</dbReference>
<dbReference type="GO" id="GO:0005524">
    <property type="term" value="F:ATP binding"/>
    <property type="evidence" value="ECO:0007669"/>
    <property type="project" value="UniProtKB-KW"/>
</dbReference>
<dbReference type="EC" id="2.7.13.3" evidence="3"/>
<dbReference type="Pfam" id="PF13188">
    <property type="entry name" value="PAS_8"/>
    <property type="match status" value="1"/>
</dbReference>
<dbReference type="GO" id="GO:0007234">
    <property type="term" value="P:osmosensory signaling via phosphorelay pathway"/>
    <property type="evidence" value="ECO:0007669"/>
    <property type="project" value="TreeGrafter"/>
</dbReference>
<dbReference type="CDD" id="cd00075">
    <property type="entry name" value="HATPase"/>
    <property type="match status" value="1"/>
</dbReference>
<keyword evidence="10" id="KW-0812">Transmembrane</keyword>
<evidence type="ECO:0000259" key="11">
    <source>
        <dbReference type="PROSITE" id="PS50109"/>
    </source>
</evidence>
<dbReference type="GO" id="GO:0000156">
    <property type="term" value="F:phosphorelay response regulator activity"/>
    <property type="evidence" value="ECO:0007669"/>
    <property type="project" value="TreeGrafter"/>
</dbReference>
<dbReference type="InterPro" id="IPR036890">
    <property type="entry name" value="HATPase_C_sf"/>
</dbReference>
<evidence type="ECO:0000256" key="10">
    <source>
        <dbReference type="SAM" id="Phobius"/>
    </source>
</evidence>
<dbReference type="GO" id="GO:0016020">
    <property type="term" value="C:membrane"/>
    <property type="evidence" value="ECO:0007669"/>
    <property type="project" value="UniProtKB-SubCell"/>
</dbReference>
<reference evidence="12 13" key="1">
    <citation type="submission" date="2018-10" db="EMBL/GenBank/DDBJ databases">
        <authorList>
            <person name="Chen W.-M."/>
        </authorList>
    </citation>
    <scope>NUCLEOTIDE SEQUENCE [LARGE SCALE GENOMIC DNA]</scope>
    <source>
        <strain evidence="12 13">THS-13</strain>
    </source>
</reference>
<dbReference type="PANTHER" id="PTHR42878">
    <property type="entry name" value="TWO-COMPONENT HISTIDINE KINASE"/>
    <property type="match status" value="1"/>
</dbReference>
<comment type="subcellular location">
    <subcellularLocation>
        <location evidence="2">Membrane</location>
    </subcellularLocation>
</comment>
<dbReference type="CDD" id="cd00082">
    <property type="entry name" value="HisKA"/>
    <property type="match status" value="1"/>
</dbReference>
<evidence type="ECO:0000256" key="3">
    <source>
        <dbReference type="ARBA" id="ARBA00012438"/>
    </source>
</evidence>
<dbReference type="InterPro" id="IPR050351">
    <property type="entry name" value="BphY/WalK/GraS-like"/>
</dbReference>
<feature type="transmembrane region" description="Helical" evidence="10">
    <location>
        <begin position="27"/>
        <end position="49"/>
    </location>
</feature>
<evidence type="ECO:0000256" key="7">
    <source>
        <dbReference type="ARBA" id="ARBA00022777"/>
    </source>
</evidence>
<protein>
    <recommendedName>
        <fullName evidence="3">histidine kinase</fullName>
        <ecNumber evidence="3">2.7.13.3</ecNumber>
    </recommendedName>
</protein>
<keyword evidence="8" id="KW-0067">ATP-binding</keyword>
<keyword evidence="6" id="KW-0547">Nucleotide-binding</keyword>
<evidence type="ECO:0000256" key="4">
    <source>
        <dbReference type="ARBA" id="ARBA00022553"/>
    </source>
</evidence>
<keyword evidence="4" id="KW-0597">Phosphoprotein</keyword>
<feature type="transmembrane region" description="Helical" evidence="10">
    <location>
        <begin position="163"/>
        <end position="181"/>
    </location>
</feature>
<dbReference type="Pfam" id="PF25323">
    <property type="entry name" value="6TM_PilS"/>
    <property type="match status" value="1"/>
</dbReference>
<feature type="transmembrane region" description="Helical" evidence="10">
    <location>
        <begin position="123"/>
        <end position="143"/>
    </location>
</feature>
<keyword evidence="10" id="KW-0472">Membrane</keyword>
<dbReference type="SUPFAM" id="SSF47384">
    <property type="entry name" value="Homodimeric domain of signal transducing histidine kinase"/>
    <property type="match status" value="1"/>
</dbReference>
<dbReference type="Pfam" id="PF02518">
    <property type="entry name" value="HATPase_c"/>
    <property type="match status" value="1"/>
</dbReference>
<dbReference type="Gene3D" id="1.10.287.130">
    <property type="match status" value="1"/>
</dbReference>
<dbReference type="Gene3D" id="3.30.450.20">
    <property type="entry name" value="PAS domain"/>
    <property type="match status" value="1"/>
</dbReference>
<dbReference type="SMART" id="SM00388">
    <property type="entry name" value="HisKA"/>
    <property type="match status" value="1"/>
</dbReference>
<keyword evidence="7" id="KW-0418">Kinase</keyword>